<dbReference type="RefSeq" id="XP_009823174.1">
    <property type="nucleotide sequence ID" value="XM_009824872.1"/>
</dbReference>
<gene>
    <name evidence="4" type="ORF">H257_01591</name>
</gene>
<proteinExistence type="predicted"/>
<evidence type="ECO:0000259" key="3">
    <source>
        <dbReference type="PROSITE" id="PS50157"/>
    </source>
</evidence>
<dbReference type="Gene3D" id="3.30.160.60">
    <property type="entry name" value="Classic Zinc Finger"/>
    <property type="match status" value="1"/>
</dbReference>
<dbReference type="VEuPathDB" id="FungiDB:H257_01591"/>
<keyword evidence="1" id="KW-0863">Zinc-finger</keyword>
<feature type="compositionally biased region" description="Basic residues" evidence="2">
    <location>
        <begin position="211"/>
        <end position="222"/>
    </location>
</feature>
<keyword evidence="1" id="KW-0862">Zinc</keyword>
<organism evidence="4">
    <name type="scientific">Aphanomyces astaci</name>
    <name type="common">Crayfish plague agent</name>
    <dbReference type="NCBI Taxonomy" id="112090"/>
    <lineage>
        <taxon>Eukaryota</taxon>
        <taxon>Sar</taxon>
        <taxon>Stramenopiles</taxon>
        <taxon>Oomycota</taxon>
        <taxon>Saprolegniomycetes</taxon>
        <taxon>Saprolegniales</taxon>
        <taxon>Verrucalvaceae</taxon>
        <taxon>Aphanomyces</taxon>
    </lineage>
</organism>
<feature type="region of interest" description="Disordered" evidence="2">
    <location>
        <begin position="42"/>
        <end position="81"/>
    </location>
</feature>
<accession>W4H8R2</accession>
<name>W4H8R2_APHAT</name>
<dbReference type="InterPro" id="IPR013087">
    <property type="entry name" value="Znf_C2H2_type"/>
</dbReference>
<dbReference type="GO" id="GO:0008270">
    <property type="term" value="F:zinc ion binding"/>
    <property type="evidence" value="ECO:0007669"/>
    <property type="project" value="UniProtKB-KW"/>
</dbReference>
<keyword evidence="1" id="KW-0479">Metal-binding</keyword>
<dbReference type="PROSITE" id="PS00028">
    <property type="entry name" value="ZINC_FINGER_C2H2_1"/>
    <property type="match status" value="1"/>
</dbReference>
<protein>
    <recommendedName>
        <fullName evidence="3">C2H2-type domain-containing protein</fullName>
    </recommendedName>
</protein>
<sequence>MSGQVYFVDNVHVTAATEKLARFKVHQKLQIQIDSDVSASECSTLMSRDDEPPTPTSSSLHDDDSLPLGDEEMSCEKKKRRRRTAAQIDRKFVCSYAGCKKAYGSEGSLTQHMRLKHRSLTLSHRDRVVSTYFNCNNIAIRPAISFVVDMAAAYNSAPAGFLHESQDMFHGMEKLRMRSNSMPTEGYTQQCDTPRWKKAAVTTTPQSARAAKSKTLKGKMKRSQSMSSPPETPERGVFTTPRGLVPAVEALHLSPHCTYLPQSTDQPYRGKDMSLLHTLDWVGHGGGAAANPQMKADVASDNNDDDAATDLSVLQSLVDDCPHKHPSDECDVIMGMSPEVPTSPPLYAEFPLDDDMMETSNQYDNDVYYKASPPSSSSSSTSSGWNNNDMDLVSSSFLPDSMTHGAPPTMDSFNLPRTAPLEATYVYCPPPALAAAPSPYFMSS</sequence>
<feature type="region of interest" description="Disordered" evidence="2">
    <location>
        <begin position="200"/>
        <end position="237"/>
    </location>
</feature>
<dbReference type="EMBL" id="KI913115">
    <property type="protein sequence ID" value="ETV88312.1"/>
    <property type="molecule type" value="Genomic_DNA"/>
</dbReference>
<feature type="compositionally biased region" description="Low complexity" evidence="2">
    <location>
        <begin position="372"/>
        <end position="383"/>
    </location>
</feature>
<dbReference type="SMART" id="SM00355">
    <property type="entry name" value="ZnF_C2H2"/>
    <property type="match status" value="1"/>
</dbReference>
<dbReference type="PROSITE" id="PS50157">
    <property type="entry name" value="ZINC_FINGER_C2H2_2"/>
    <property type="match status" value="1"/>
</dbReference>
<evidence type="ECO:0000256" key="2">
    <source>
        <dbReference type="SAM" id="MobiDB-lite"/>
    </source>
</evidence>
<evidence type="ECO:0000256" key="1">
    <source>
        <dbReference type="PROSITE-ProRule" id="PRU00042"/>
    </source>
</evidence>
<feature type="region of interest" description="Disordered" evidence="2">
    <location>
        <begin position="366"/>
        <end position="386"/>
    </location>
</feature>
<dbReference type="AlphaFoldDB" id="W4H8R2"/>
<dbReference type="OrthoDB" id="21530at2759"/>
<feature type="domain" description="C2H2-type" evidence="3">
    <location>
        <begin position="92"/>
        <end position="117"/>
    </location>
</feature>
<reference evidence="4" key="1">
    <citation type="submission" date="2013-12" db="EMBL/GenBank/DDBJ databases">
        <title>The Genome Sequence of Aphanomyces astaci APO3.</title>
        <authorList>
            <consortium name="The Broad Institute Genomics Platform"/>
            <person name="Russ C."/>
            <person name="Tyler B."/>
            <person name="van West P."/>
            <person name="Dieguez-Uribeondo J."/>
            <person name="Young S.K."/>
            <person name="Zeng Q."/>
            <person name="Gargeya S."/>
            <person name="Fitzgerald M."/>
            <person name="Abouelleil A."/>
            <person name="Alvarado L."/>
            <person name="Chapman S.B."/>
            <person name="Gainer-Dewar J."/>
            <person name="Goldberg J."/>
            <person name="Griggs A."/>
            <person name="Gujja S."/>
            <person name="Hansen M."/>
            <person name="Howarth C."/>
            <person name="Imamovic A."/>
            <person name="Ireland A."/>
            <person name="Larimer J."/>
            <person name="McCowan C."/>
            <person name="Murphy C."/>
            <person name="Pearson M."/>
            <person name="Poon T.W."/>
            <person name="Priest M."/>
            <person name="Roberts A."/>
            <person name="Saif S."/>
            <person name="Shea T."/>
            <person name="Sykes S."/>
            <person name="Wortman J."/>
            <person name="Nusbaum C."/>
            <person name="Birren B."/>
        </authorList>
    </citation>
    <scope>NUCLEOTIDE SEQUENCE [LARGE SCALE GENOMIC DNA]</scope>
    <source>
        <strain evidence="4">APO3</strain>
    </source>
</reference>
<evidence type="ECO:0000313" key="4">
    <source>
        <dbReference type="EMBL" id="ETV88312.1"/>
    </source>
</evidence>
<dbReference type="GeneID" id="20803587"/>